<dbReference type="InParanoid" id="A0A165EZ41"/>
<keyword evidence="3" id="KW-1185">Reference proteome</keyword>
<evidence type="ECO:0000313" key="2">
    <source>
        <dbReference type="EMBL" id="KZV88018.1"/>
    </source>
</evidence>
<dbReference type="InterPro" id="IPR050317">
    <property type="entry name" value="Plant_Fungal_Acyltransferase"/>
</dbReference>
<dbReference type="Gene3D" id="3.30.559.10">
    <property type="entry name" value="Chloramphenicol acetyltransferase-like domain"/>
    <property type="match status" value="2"/>
</dbReference>
<accession>A0A165EZ41</accession>
<dbReference type="PANTHER" id="PTHR31642">
    <property type="entry name" value="TRICHOTHECENE 3-O-ACETYLTRANSFERASE"/>
    <property type="match status" value="1"/>
</dbReference>
<dbReference type="AlphaFoldDB" id="A0A165EZ41"/>
<evidence type="ECO:0000256" key="1">
    <source>
        <dbReference type="ARBA" id="ARBA00022679"/>
    </source>
</evidence>
<protein>
    <recommendedName>
        <fullName evidence="4">Transferase</fullName>
    </recommendedName>
</protein>
<dbReference type="Pfam" id="PF02458">
    <property type="entry name" value="Transferase"/>
    <property type="match status" value="1"/>
</dbReference>
<proteinExistence type="predicted"/>
<evidence type="ECO:0000313" key="3">
    <source>
        <dbReference type="Proteomes" id="UP000077266"/>
    </source>
</evidence>
<gene>
    <name evidence="2" type="ORF">EXIGLDRAFT_839527</name>
</gene>
<reference evidence="2 3" key="1">
    <citation type="journal article" date="2016" name="Mol. Biol. Evol.">
        <title>Comparative Genomics of Early-Diverging Mushroom-Forming Fungi Provides Insights into the Origins of Lignocellulose Decay Capabilities.</title>
        <authorList>
            <person name="Nagy L.G."/>
            <person name="Riley R."/>
            <person name="Tritt A."/>
            <person name="Adam C."/>
            <person name="Daum C."/>
            <person name="Floudas D."/>
            <person name="Sun H."/>
            <person name="Yadav J.S."/>
            <person name="Pangilinan J."/>
            <person name="Larsson K.H."/>
            <person name="Matsuura K."/>
            <person name="Barry K."/>
            <person name="Labutti K."/>
            <person name="Kuo R."/>
            <person name="Ohm R.A."/>
            <person name="Bhattacharya S.S."/>
            <person name="Shirouzu T."/>
            <person name="Yoshinaga Y."/>
            <person name="Martin F.M."/>
            <person name="Grigoriev I.V."/>
            <person name="Hibbett D.S."/>
        </authorList>
    </citation>
    <scope>NUCLEOTIDE SEQUENCE [LARGE SCALE GENOMIC DNA]</scope>
    <source>
        <strain evidence="2 3">HHB12029</strain>
    </source>
</reference>
<keyword evidence="1" id="KW-0808">Transferase</keyword>
<dbReference type="EMBL" id="KV426109">
    <property type="protein sequence ID" value="KZV88018.1"/>
    <property type="molecule type" value="Genomic_DNA"/>
</dbReference>
<dbReference type="GO" id="GO:0016747">
    <property type="term" value="F:acyltransferase activity, transferring groups other than amino-acyl groups"/>
    <property type="evidence" value="ECO:0007669"/>
    <property type="project" value="TreeGrafter"/>
</dbReference>
<dbReference type="STRING" id="1314781.A0A165EZ41"/>
<dbReference type="InterPro" id="IPR023213">
    <property type="entry name" value="CAT-like_dom_sf"/>
</dbReference>
<dbReference type="OrthoDB" id="1862401at2759"/>
<sequence>MVERYALSTLDYYVPFAYVPQMLYFRCSEPDVELLRSSIEKLLARFHCLAGTLVPAHDDPRPGRLEISAPFLSVDEIFTVKDLREDPTIDYEQAHVAGEHIHLLTPGWFFAPAPAQVMRVQLTLLRGGCTLCWAVHHAFVDGAGSGSVLRALATLCRGETPDELLFDRGVAAFYRPNTFPTTPTPKWEDHPEYFEAPLDAPFGMPPPCVQRVLWFSGPALVELKTLCAPSSEDPDQRWVSTNDAMAAFLWNRIAAARVKAGTDPSLPSMFGMSVDARRRFTPPVSSNFTGNSTVNTITTSALSEIASPETPLRTIALKVRQTVAAMTESHILSVVALLEGMSDIRRWRQSQQNTHTSDFDVSSWAGQPTYSLDWGRAFGGEKVDRARLPWNVKPGIAWIMPAGVRIGEDSAGLEVVLMLSEEHMEILVKDEEFTRYAAVVC</sequence>
<dbReference type="PANTHER" id="PTHR31642:SF310">
    <property type="entry name" value="FATTY ALCOHOL:CAFFEOYL-COA ACYLTRANSFERASE"/>
    <property type="match status" value="1"/>
</dbReference>
<dbReference type="SUPFAM" id="SSF52777">
    <property type="entry name" value="CoA-dependent acyltransferases"/>
    <property type="match status" value="1"/>
</dbReference>
<dbReference type="Proteomes" id="UP000077266">
    <property type="component" value="Unassembled WGS sequence"/>
</dbReference>
<organism evidence="2 3">
    <name type="scientific">Exidia glandulosa HHB12029</name>
    <dbReference type="NCBI Taxonomy" id="1314781"/>
    <lineage>
        <taxon>Eukaryota</taxon>
        <taxon>Fungi</taxon>
        <taxon>Dikarya</taxon>
        <taxon>Basidiomycota</taxon>
        <taxon>Agaricomycotina</taxon>
        <taxon>Agaricomycetes</taxon>
        <taxon>Auriculariales</taxon>
        <taxon>Exidiaceae</taxon>
        <taxon>Exidia</taxon>
    </lineage>
</organism>
<name>A0A165EZ41_EXIGL</name>
<evidence type="ECO:0008006" key="4">
    <source>
        <dbReference type="Google" id="ProtNLM"/>
    </source>
</evidence>